<evidence type="ECO:0000256" key="1">
    <source>
        <dbReference type="SAM" id="Phobius"/>
    </source>
</evidence>
<keyword evidence="1" id="KW-1133">Transmembrane helix</keyword>
<accession>A0A0F9GJ72</accession>
<feature type="transmembrane region" description="Helical" evidence="1">
    <location>
        <begin position="32"/>
        <end position="50"/>
    </location>
</feature>
<organism evidence="2">
    <name type="scientific">marine sediment metagenome</name>
    <dbReference type="NCBI Taxonomy" id="412755"/>
    <lineage>
        <taxon>unclassified sequences</taxon>
        <taxon>metagenomes</taxon>
        <taxon>ecological metagenomes</taxon>
    </lineage>
</organism>
<name>A0A0F9GJ72_9ZZZZ</name>
<dbReference type="AlphaFoldDB" id="A0A0F9GJ72"/>
<keyword evidence="1" id="KW-0812">Transmembrane</keyword>
<gene>
    <name evidence="2" type="ORF">LCGC14_1903260</name>
</gene>
<reference evidence="2" key="1">
    <citation type="journal article" date="2015" name="Nature">
        <title>Complex archaea that bridge the gap between prokaryotes and eukaryotes.</title>
        <authorList>
            <person name="Spang A."/>
            <person name="Saw J.H."/>
            <person name="Jorgensen S.L."/>
            <person name="Zaremba-Niedzwiedzka K."/>
            <person name="Martijn J."/>
            <person name="Lind A.E."/>
            <person name="van Eijk R."/>
            <person name="Schleper C."/>
            <person name="Guy L."/>
            <person name="Ettema T.J."/>
        </authorList>
    </citation>
    <scope>NUCLEOTIDE SEQUENCE</scope>
</reference>
<protein>
    <submittedName>
        <fullName evidence="2">Uncharacterized protein</fullName>
    </submittedName>
</protein>
<evidence type="ECO:0000313" key="2">
    <source>
        <dbReference type="EMBL" id="KKL90576.1"/>
    </source>
</evidence>
<proteinExistence type="predicted"/>
<keyword evidence="1" id="KW-0472">Membrane</keyword>
<comment type="caution">
    <text evidence="2">The sequence shown here is derived from an EMBL/GenBank/DDBJ whole genome shotgun (WGS) entry which is preliminary data.</text>
</comment>
<dbReference type="EMBL" id="LAZR01019972">
    <property type="protein sequence ID" value="KKL90576.1"/>
    <property type="molecule type" value="Genomic_DNA"/>
</dbReference>
<sequence length="59" mass="6373">MKGWKTIAFGILVAVLGALSSADMQSWVLENFEWTTGGLGTIIVILRALTTSSIFKKEA</sequence>